<accession>A0A4R2B7I2</accession>
<reference evidence="13 14" key="1">
    <citation type="journal article" date="2015" name="Stand. Genomic Sci.">
        <title>Genomic Encyclopedia of Bacterial and Archaeal Type Strains, Phase III: the genomes of soil and plant-associated and newly described type strains.</title>
        <authorList>
            <person name="Whitman W.B."/>
            <person name="Woyke T."/>
            <person name="Klenk H.P."/>
            <person name="Zhou Y."/>
            <person name="Lilburn T.G."/>
            <person name="Beck B.J."/>
            <person name="De Vos P."/>
            <person name="Vandamme P."/>
            <person name="Eisen J.A."/>
            <person name="Garrity G."/>
            <person name="Hugenholtz P."/>
            <person name="Kyrpides N.C."/>
        </authorList>
    </citation>
    <scope>NUCLEOTIDE SEQUENCE [LARGE SCALE GENOMIC DNA]</scope>
    <source>
        <strain evidence="13 14">CV53</strain>
    </source>
</reference>
<evidence type="ECO:0000256" key="5">
    <source>
        <dbReference type="ARBA" id="ARBA00022485"/>
    </source>
</evidence>
<dbReference type="Gene3D" id="3.20.130.10">
    <property type="entry name" value="Fe-S hydro-lyase, tartrate dehydratase beta-type, catalytic domain"/>
    <property type="match status" value="1"/>
</dbReference>
<dbReference type="Pfam" id="PF05683">
    <property type="entry name" value="Fumerase_C"/>
    <property type="match status" value="1"/>
</dbReference>
<feature type="domain" description="Fe-S hydro-lyase tartrate dehydratase alpha-type catalytic" evidence="11">
    <location>
        <begin position="8"/>
        <end position="283"/>
    </location>
</feature>
<comment type="function">
    <text evidence="10">Catalyzes the reversible hydration of fumarate to (S)-malate.</text>
</comment>
<dbReference type="NCBIfam" id="TIGR00722">
    <property type="entry name" value="ttdA_fumA_fumB"/>
    <property type="match status" value="1"/>
</dbReference>
<evidence type="ECO:0000256" key="7">
    <source>
        <dbReference type="ARBA" id="ARBA00023004"/>
    </source>
</evidence>
<evidence type="ECO:0000256" key="1">
    <source>
        <dbReference type="ARBA" id="ARBA00000929"/>
    </source>
</evidence>
<dbReference type="GO" id="GO:0006091">
    <property type="term" value="P:generation of precursor metabolites and energy"/>
    <property type="evidence" value="ECO:0007669"/>
    <property type="project" value="InterPro"/>
</dbReference>
<dbReference type="PANTHER" id="PTHR43351:SF2">
    <property type="entry name" value="L(+)-TARTRATE DEHYDRATASE SUBUNIT BETA-RELATED"/>
    <property type="match status" value="1"/>
</dbReference>
<dbReference type="PIRSF" id="PIRSF001394">
    <property type="entry name" value="Fe_dep_fumar_hy"/>
    <property type="match status" value="1"/>
</dbReference>
<proteinExistence type="inferred from homology"/>
<dbReference type="NCBIfam" id="TIGR00723">
    <property type="entry name" value="ttdB_fumA_fumB"/>
    <property type="match status" value="1"/>
</dbReference>
<evidence type="ECO:0000259" key="12">
    <source>
        <dbReference type="Pfam" id="PF05683"/>
    </source>
</evidence>
<evidence type="ECO:0000256" key="2">
    <source>
        <dbReference type="ARBA" id="ARBA00001966"/>
    </source>
</evidence>
<dbReference type="InterPro" id="IPR011167">
    <property type="entry name" value="Fe_dep_fumarate_hydratase"/>
</dbReference>
<sequence>MNIEKFQESMYKLIVETSTNLPKDVRRAIKAAKERENAGTRSAMSLATITNNIQMADENVSPICQDTGLPTFKIKVPVGANQLEMQKAIKNAIALATKDGKLRPNSVDSLTGDNSGDNLGEGTPVIKFAQWEKDYIDARLILKGGGCENKNIQYSLPCELEGLGRAGRDLDGIRKCILHSVYQAQGQGCSAGFIGVGIGGDRSSGYDLAKEQLFRSVDDVNPHEDLRKLEDYIMANANELGIGTMGFGGETTLLGCKVGVMNRIPASFFVSVAYNCWAFRRLGVQVNPETGEIQDWLYQEGEKIDFAEPAEAEIAAAAEAPEAPAVQEAITLNAPITEEQIRQLKVGDVVKITGRIYTGRDAIHKYLMDHDAPVDLNGQVIYHCGPVMLKDDEGNWHVKAAGPTTSIREEPYQGDIMKKFGIRAVIGKGGMGPKTLAALQEHGGVYLNAIGGAAQYYADCIKGVEGVDLMNFGIPEAMWHLRVEGFTAVVTMDSHGNSLHSEVEKSSLEKLAQFKEPVFK</sequence>
<comment type="similarity">
    <text evidence="3 10">Belongs to the class-I fumarase family.</text>
</comment>
<dbReference type="Proteomes" id="UP000295689">
    <property type="component" value="Unassembled WGS sequence"/>
</dbReference>
<keyword evidence="8 10" id="KW-0411">Iron-sulfur</keyword>
<organism evidence="13 14">
    <name type="scientific">Mesobacillus foraminis</name>
    <dbReference type="NCBI Taxonomy" id="279826"/>
    <lineage>
        <taxon>Bacteria</taxon>
        <taxon>Bacillati</taxon>
        <taxon>Bacillota</taxon>
        <taxon>Bacilli</taxon>
        <taxon>Bacillales</taxon>
        <taxon>Bacillaceae</taxon>
        <taxon>Mesobacillus</taxon>
    </lineage>
</organism>
<dbReference type="RefSeq" id="WP_132010073.1">
    <property type="nucleotide sequence ID" value="NZ_JABUHM010000013.1"/>
</dbReference>
<keyword evidence="14" id="KW-1185">Reference proteome</keyword>
<name>A0A4R2B7I2_9BACI</name>
<evidence type="ECO:0000256" key="4">
    <source>
        <dbReference type="ARBA" id="ARBA00011738"/>
    </source>
</evidence>
<dbReference type="InterPro" id="IPR004646">
    <property type="entry name" value="Fe-S_hydro-lyase_TtdA-typ_cat"/>
</dbReference>
<evidence type="ECO:0000259" key="11">
    <source>
        <dbReference type="Pfam" id="PF05681"/>
    </source>
</evidence>
<dbReference type="PANTHER" id="PTHR43351">
    <property type="entry name" value="L(+)-TARTRATE DEHYDRATASE SUBUNIT BETA"/>
    <property type="match status" value="1"/>
</dbReference>
<comment type="catalytic activity">
    <reaction evidence="1 10">
        <text>(S)-malate = fumarate + H2O</text>
        <dbReference type="Rhea" id="RHEA:12460"/>
        <dbReference type="ChEBI" id="CHEBI:15377"/>
        <dbReference type="ChEBI" id="CHEBI:15589"/>
        <dbReference type="ChEBI" id="CHEBI:29806"/>
        <dbReference type="EC" id="4.2.1.2"/>
    </reaction>
</comment>
<keyword evidence="9 10" id="KW-0456">Lyase</keyword>
<dbReference type="SUPFAM" id="SSF117457">
    <property type="entry name" value="FumA C-terminal domain-like"/>
    <property type="match status" value="1"/>
</dbReference>
<evidence type="ECO:0000256" key="8">
    <source>
        <dbReference type="ARBA" id="ARBA00023014"/>
    </source>
</evidence>
<dbReference type="Pfam" id="PF05681">
    <property type="entry name" value="Fumerase"/>
    <property type="match status" value="1"/>
</dbReference>
<dbReference type="GO" id="GO:0004333">
    <property type="term" value="F:fumarate hydratase activity"/>
    <property type="evidence" value="ECO:0007669"/>
    <property type="project" value="UniProtKB-UniRule"/>
</dbReference>
<keyword evidence="6 10" id="KW-0479">Metal-binding</keyword>
<comment type="cofactor">
    <cofactor evidence="2 10">
        <name>[4Fe-4S] cluster</name>
        <dbReference type="ChEBI" id="CHEBI:49883"/>
    </cofactor>
</comment>
<comment type="subunit">
    <text evidence="4 10">Homodimer.</text>
</comment>
<dbReference type="GO" id="GO:0046872">
    <property type="term" value="F:metal ion binding"/>
    <property type="evidence" value="ECO:0007669"/>
    <property type="project" value="UniProtKB-UniRule"/>
</dbReference>
<feature type="domain" description="Fe-S hydro-lyase tartrate dehydratase beta-type catalytic" evidence="12">
    <location>
        <begin position="320"/>
        <end position="502"/>
    </location>
</feature>
<dbReference type="EMBL" id="SLVV01000011">
    <property type="protein sequence ID" value="TCN22293.1"/>
    <property type="molecule type" value="Genomic_DNA"/>
</dbReference>
<keyword evidence="5 10" id="KW-0004">4Fe-4S</keyword>
<protein>
    <recommendedName>
        <fullName evidence="10">Fumarate hydratase class I</fullName>
        <ecNumber evidence="10">4.2.1.2</ecNumber>
    </recommendedName>
</protein>
<keyword evidence="7 10" id="KW-0408">Iron</keyword>
<evidence type="ECO:0000256" key="6">
    <source>
        <dbReference type="ARBA" id="ARBA00022723"/>
    </source>
</evidence>
<evidence type="ECO:0000256" key="9">
    <source>
        <dbReference type="ARBA" id="ARBA00023239"/>
    </source>
</evidence>
<dbReference type="InterPro" id="IPR004647">
    <property type="entry name" value="Fe-S_hydro-lyase_TtdB-typ_cat"/>
</dbReference>
<evidence type="ECO:0000313" key="13">
    <source>
        <dbReference type="EMBL" id="TCN22293.1"/>
    </source>
</evidence>
<dbReference type="GO" id="GO:0051539">
    <property type="term" value="F:4 iron, 4 sulfur cluster binding"/>
    <property type="evidence" value="ECO:0007669"/>
    <property type="project" value="UniProtKB-UniRule"/>
</dbReference>
<evidence type="ECO:0000256" key="3">
    <source>
        <dbReference type="ARBA" id="ARBA00008876"/>
    </source>
</evidence>
<dbReference type="EC" id="4.2.1.2" evidence="10"/>
<dbReference type="AlphaFoldDB" id="A0A4R2B7I2"/>
<evidence type="ECO:0000256" key="10">
    <source>
        <dbReference type="PIRNR" id="PIRNR001394"/>
    </source>
</evidence>
<evidence type="ECO:0000313" key="14">
    <source>
        <dbReference type="Proteomes" id="UP000295689"/>
    </source>
</evidence>
<comment type="caution">
    <text evidence="13">The sequence shown here is derived from an EMBL/GenBank/DDBJ whole genome shotgun (WGS) entry which is preliminary data.</text>
</comment>
<gene>
    <name evidence="13" type="ORF">EV146_111132</name>
</gene>
<dbReference type="InterPro" id="IPR036660">
    <property type="entry name" value="Fe-S_hydroAse_TtdB_cat_sf"/>
</dbReference>